<dbReference type="Pfam" id="PF22930">
    <property type="entry name" value="PDXDC1-like_cen"/>
    <property type="match status" value="1"/>
</dbReference>
<comment type="cofactor">
    <cofactor evidence="1">
        <name>pyridoxal 5'-phosphate</name>
        <dbReference type="ChEBI" id="CHEBI:597326"/>
    </cofactor>
</comment>
<feature type="region of interest" description="Disordered" evidence="8">
    <location>
        <begin position="71"/>
        <end position="104"/>
    </location>
</feature>
<feature type="coiled-coil region" evidence="7">
    <location>
        <begin position="669"/>
        <end position="696"/>
    </location>
</feature>
<evidence type="ECO:0000256" key="1">
    <source>
        <dbReference type="ARBA" id="ARBA00001933"/>
    </source>
</evidence>
<dbReference type="PANTHER" id="PTHR42735">
    <property type="match status" value="1"/>
</dbReference>
<evidence type="ECO:0000256" key="7">
    <source>
        <dbReference type="SAM" id="Coils"/>
    </source>
</evidence>
<evidence type="ECO:0000313" key="12">
    <source>
        <dbReference type="Proteomes" id="UP001209878"/>
    </source>
</evidence>
<organism evidence="11 12">
    <name type="scientific">Ridgeia piscesae</name>
    <name type="common">Tubeworm</name>
    <dbReference type="NCBI Taxonomy" id="27915"/>
    <lineage>
        <taxon>Eukaryota</taxon>
        <taxon>Metazoa</taxon>
        <taxon>Spiralia</taxon>
        <taxon>Lophotrochozoa</taxon>
        <taxon>Annelida</taxon>
        <taxon>Polychaeta</taxon>
        <taxon>Sedentaria</taxon>
        <taxon>Canalipalpata</taxon>
        <taxon>Sabellida</taxon>
        <taxon>Siboglinidae</taxon>
        <taxon>Ridgeia</taxon>
    </lineage>
</organism>
<dbReference type="GO" id="GO:0016831">
    <property type="term" value="F:carboxy-lyase activity"/>
    <property type="evidence" value="ECO:0007669"/>
    <property type="project" value="UniProtKB-KW"/>
</dbReference>
<evidence type="ECO:0000256" key="8">
    <source>
        <dbReference type="SAM" id="MobiDB-lite"/>
    </source>
</evidence>
<gene>
    <name evidence="11" type="ORF">NP493_264g02004</name>
</gene>
<feature type="region of interest" description="Disordered" evidence="8">
    <location>
        <begin position="744"/>
        <end position="828"/>
    </location>
</feature>
<evidence type="ECO:0000256" key="5">
    <source>
        <dbReference type="ARBA" id="ARBA00023239"/>
    </source>
</evidence>
<proteinExistence type="inferred from homology"/>
<feature type="compositionally biased region" description="Low complexity" evidence="8">
    <location>
        <begin position="770"/>
        <end position="784"/>
    </location>
</feature>
<evidence type="ECO:0000256" key="2">
    <source>
        <dbReference type="ARBA" id="ARBA00009533"/>
    </source>
</evidence>
<feature type="domain" description="PDXDC1-like third" evidence="10">
    <location>
        <begin position="557"/>
        <end position="663"/>
    </location>
</feature>
<dbReference type="InterPro" id="IPR055102">
    <property type="entry name" value="PDXDC1-like_3rd"/>
</dbReference>
<protein>
    <recommendedName>
        <fullName evidence="6">Pyridoxal-dependent decarboxylase domain-containing protein 1</fullName>
    </recommendedName>
</protein>
<dbReference type="Proteomes" id="UP001209878">
    <property type="component" value="Unassembled WGS sequence"/>
</dbReference>
<comment type="similarity">
    <text evidence="2">Belongs to the group II decarboxylase family.</text>
</comment>
<name>A0AAD9UCI6_RIDPI</name>
<evidence type="ECO:0000259" key="9">
    <source>
        <dbReference type="Pfam" id="PF22930"/>
    </source>
</evidence>
<comment type="caution">
    <text evidence="11">The sequence shown here is derived from an EMBL/GenBank/DDBJ whole genome shotgun (WGS) entry which is preliminary data.</text>
</comment>
<dbReference type="SUPFAM" id="SSF53383">
    <property type="entry name" value="PLP-dependent transferases"/>
    <property type="match status" value="1"/>
</dbReference>
<evidence type="ECO:0000256" key="4">
    <source>
        <dbReference type="ARBA" id="ARBA00022898"/>
    </source>
</evidence>
<reference evidence="11" key="1">
    <citation type="journal article" date="2023" name="Mol. Biol. Evol.">
        <title>Third-Generation Sequencing Reveals the Adaptive Role of the Epigenome in Three Deep-Sea Polychaetes.</title>
        <authorList>
            <person name="Perez M."/>
            <person name="Aroh O."/>
            <person name="Sun Y."/>
            <person name="Lan Y."/>
            <person name="Juniper S.K."/>
            <person name="Young C.R."/>
            <person name="Angers B."/>
            <person name="Qian P.Y."/>
        </authorList>
    </citation>
    <scope>NUCLEOTIDE SEQUENCE</scope>
    <source>
        <strain evidence="11">R07B-5</strain>
    </source>
</reference>
<evidence type="ECO:0000259" key="10">
    <source>
        <dbReference type="Pfam" id="PF22937"/>
    </source>
</evidence>
<keyword evidence="4" id="KW-0663">Pyridoxal phosphate</keyword>
<dbReference type="InterPro" id="IPR050477">
    <property type="entry name" value="GrpII_AminoAcid_Decarb"/>
</dbReference>
<evidence type="ECO:0000313" key="11">
    <source>
        <dbReference type="EMBL" id="KAK2184413.1"/>
    </source>
</evidence>
<feature type="compositionally biased region" description="Polar residues" evidence="8">
    <location>
        <begin position="71"/>
        <end position="80"/>
    </location>
</feature>
<dbReference type="Pfam" id="PF22937">
    <property type="entry name" value="PDXDC1-like_cen2"/>
    <property type="match status" value="1"/>
</dbReference>
<feature type="compositionally biased region" description="Basic residues" evidence="8">
    <location>
        <begin position="757"/>
        <end position="767"/>
    </location>
</feature>
<evidence type="ECO:0000256" key="6">
    <source>
        <dbReference type="ARBA" id="ARBA00047190"/>
    </source>
</evidence>
<feature type="compositionally biased region" description="Basic and acidic residues" evidence="8">
    <location>
        <begin position="794"/>
        <end position="805"/>
    </location>
</feature>
<feature type="compositionally biased region" description="Polar residues" evidence="8">
    <location>
        <begin position="744"/>
        <end position="754"/>
    </location>
</feature>
<sequence length="828" mass="91058">MASGLKTVNGDASSSPKSEMNTSSDTTATDSVLDQIDDTAQIETRPRVGLPGGPKTTLEECFYKHLVTPMVTQAPDSNDPSTTSTSTSVDGDEQKKNRTGKNVPDALPVMGLEIGSIMKLVEEVIVSGSPEAQADPAKFMKTHLRELHLFEEVAVLSHSLGAYISTLDLHHLKTFSEKLVSDLTHWLSSMFKFPASRASFHEDDREGIVKMCRLALHKKYPRFATDGYGALYSRPPVIYMSNAARPGVAQYLCSQLGLPLSSIHTVSCSVDVGSIHRMDVNALLKCVEEDVVSGKTPVMLLAQAGTQLLGQVDKLDLLQKLCLDKEIWLHVEGNNLATLALTNVSSTIQQAKGAHSITLDIGGWTGLPSMPYVTLYKTSQDVSMAKTAGLIEFGARDCLRCLPLWICLQNLGSEGIAHHIASAVELAKMMHAKTGVLTNIQNIVSFEPANPMVVFRYEQVLPASDSPVDPDARPPLSPKDPYYDALNVWLAEVLRRDVPTVHVSTLDIENVGLCVRFAPLESARAYNTTKEDMIQWLMCLDQQIKILDATVRQRPDFQDIVEAQDNLRLITLRTWAGMGAIQYIPEKFLSELDELSDVAKKEINALNINLVHQLKSADTAFSLGHSEANLACARFGLITEETDLEELIALVYTTGKEVEESSKFLETMAEVVRQGIEKANQDLEQEEQRKLAQEGVIRQIPLVSSFMNWWSPPPKADIKGRMFNLASGKIESTEKTYECHMQVQESTPDLSPSVRQYPRKASLKPRQNRTSSTCSNPTTPSDSNPTPPDPNAPPHDRSGTEDKITTETSAALTPAEEEVFEEESGKTA</sequence>
<evidence type="ECO:0000256" key="3">
    <source>
        <dbReference type="ARBA" id="ARBA00022793"/>
    </source>
</evidence>
<dbReference type="EMBL" id="JAODUO010000266">
    <property type="protein sequence ID" value="KAK2184413.1"/>
    <property type="molecule type" value="Genomic_DNA"/>
</dbReference>
<dbReference type="InterPro" id="IPR015424">
    <property type="entry name" value="PyrdxlP-dep_Trfase"/>
</dbReference>
<dbReference type="PANTHER" id="PTHR42735:SF1">
    <property type="entry name" value="PYRIDOXAL-DEPENDENT DECARBOXYLASE DOMAIN-CONTAINING PROTEIN 1-RELATED"/>
    <property type="match status" value="1"/>
</dbReference>
<keyword evidence="7" id="KW-0175">Coiled coil</keyword>
<keyword evidence="12" id="KW-1185">Reference proteome</keyword>
<feature type="compositionally biased region" description="Polar residues" evidence="8">
    <location>
        <begin position="10"/>
        <end position="32"/>
    </location>
</feature>
<dbReference type="InterPro" id="IPR055103">
    <property type="entry name" value="PDXDC1-like_2nd"/>
</dbReference>
<feature type="region of interest" description="Disordered" evidence="8">
    <location>
        <begin position="1"/>
        <end position="55"/>
    </location>
</feature>
<keyword evidence="3" id="KW-0210">Decarboxylase</keyword>
<feature type="domain" description="PDXDC1/PDXD2 second" evidence="9">
    <location>
        <begin position="477"/>
        <end position="551"/>
    </location>
</feature>
<dbReference type="Gene3D" id="3.40.640.10">
    <property type="entry name" value="Type I PLP-dependent aspartate aminotransferase-like (Major domain)"/>
    <property type="match status" value="1"/>
</dbReference>
<accession>A0AAD9UCI6</accession>
<dbReference type="AlphaFoldDB" id="A0AAD9UCI6"/>
<keyword evidence="5" id="KW-0456">Lyase</keyword>
<dbReference type="InterPro" id="IPR015421">
    <property type="entry name" value="PyrdxlP-dep_Trfase_major"/>
</dbReference>